<dbReference type="InterPro" id="IPR016650">
    <property type="entry name" value="eIF3e"/>
</dbReference>
<keyword evidence="1 4" id="KW-0963">Cytoplasm</keyword>
<evidence type="ECO:0000259" key="6">
    <source>
        <dbReference type="PROSITE" id="PS50250"/>
    </source>
</evidence>
<reference evidence="7" key="2">
    <citation type="submission" date="2020-11" db="EMBL/GenBank/DDBJ databases">
        <authorList>
            <person name="McCartney M.A."/>
            <person name="Auch B."/>
            <person name="Kono T."/>
            <person name="Mallez S."/>
            <person name="Becker A."/>
            <person name="Gohl D.M."/>
            <person name="Silverstein K.A.T."/>
            <person name="Koren S."/>
            <person name="Bechman K.B."/>
            <person name="Herman A."/>
            <person name="Abrahante J.E."/>
            <person name="Garbe J."/>
        </authorList>
    </citation>
    <scope>NUCLEOTIDE SEQUENCE</scope>
    <source>
        <strain evidence="7">Duluth1</strain>
        <tissue evidence="7">Whole animal</tissue>
    </source>
</reference>
<evidence type="ECO:0000256" key="1">
    <source>
        <dbReference type="ARBA" id="ARBA00022490"/>
    </source>
</evidence>
<evidence type="ECO:0000313" key="7">
    <source>
        <dbReference type="EMBL" id="KAH3775693.1"/>
    </source>
</evidence>
<keyword evidence="2 4" id="KW-0396">Initiation factor</keyword>
<evidence type="ECO:0000313" key="8">
    <source>
        <dbReference type="Proteomes" id="UP000828390"/>
    </source>
</evidence>
<dbReference type="HAMAP" id="MF_03004">
    <property type="entry name" value="eIF3e"/>
    <property type="match status" value="1"/>
</dbReference>
<keyword evidence="8" id="KW-1185">Reference proteome</keyword>
<dbReference type="GO" id="GO:0003743">
    <property type="term" value="F:translation initiation factor activity"/>
    <property type="evidence" value="ECO:0007669"/>
    <property type="project" value="UniProtKB-UniRule"/>
</dbReference>
<dbReference type="AlphaFoldDB" id="A0A9D4EAE0"/>
<dbReference type="InterPro" id="IPR019010">
    <property type="entry name" value="eIF3e_N"/>
</dbReference>
<evidence type="ECO:0000256" key="4">
    <source>
        <dbReference type="HAMAP-Rule" id="MF_03004"/>
    </source>
</evidence>
<protein>
    <recommendedName>
        <fullName evidence="4 5">Eukaryotic translation initiation factor 3 subunit E</fullName>
        <shortName evidence="4">eIF3e</shortName>
    </recommendedName>
    <alternativeName>
        <fullName evidence="4">Eukaryotic translation initiation factor 3 subunit 6</fullName>
    </alternativeName>
</protein>
<reference evidence="7" key="1">
    <citation type="journal article" date="2019" name="bioRxiv">
        <title>The Genome of the Zebra Mussel, Dreissena polymorpha: A Resource for Invasive Species Research.</title>
        <authorList>
            <person name="McCartney M.A."/>
            <person name="Auch B."/>
            <person name="Kono T."/>
            <person name="Mallez S."/>
            <person name="Zhang Y."/>
            <person name="Obille A."/>
            <person name="Becker A."/>
            <person name="Abrahante J.E."/>
            <person name="Garbe J."/>
            <person name="Badalamenti J.P."/>
            <person name="Herman A."/>
            <person name="Mangelson H."/>
            <person name="Liachko I."/>
            <person name="Sullivan S."/>
            <person name="Sone E.D."/>
            <person name="Koren S."/>
            <person name="Silverstein K.A.T."/>
            <person name="Beckman K.B."/>
            <person name="Gohl D.M."/>
        </authorList>
    </citation>
    <scope>NUCLEOTIDE SEQUENCE</scope>
    <source>
        <strain evidence="7">Duluth1</strain>
        <tissue evidence="7">Whole animal</tissue>
    </source>
</reference>
<accession>A0A9D4EAE0</accession>
<dbReference type="SUPFAM" id="SSF46785">
    <property type="entry name" value="Winged helix' DNA-binding domain"/>
    <property type="match status" value="1"/>
</dbReference>
<dbReference type="OrthoDB" id="417252at2759"/>
<dbReference type="EMBL" id="JAIWYP010000009">
    <property type="protein sequence ID" value="KAH3775693.1"/>
    <property type="molecule type" value="Genomic_DNA"/>
</dbReference>
<dbReference type="Proteomes" id="UP000828390">
    <property type="component" value="Unassembled WGS sequence"/>
</dbReference>
<comment type="caution">
    <text evidence="7">The sequence shown here is derived from an EMBL/GenBank/DDBJ whole genome shotgun (WGS) entry which is preliminary data.</text>
</comment>
<dbReference type="InterPro" id="IPR000717">
    <property type="entry name" value="PCI_dom"/>
</dbReference>
<dbReference type="GO" id="GO:0001732">
    <property type="term" value="P:formation of cytoplasmic translation initiation complex"/>
    <property type="evidence" value="ECO:0007669"/>
    <property type="project" value="UniProtKB-UniRule"/>
</dbReference>
<name>A0A9D4EAE0_DREPO</name>
<gene>
    <name evidence="7" type="ORF">DPMN_177098</name>
</gene>
<dbReference type="PIRSF" id="PIRSF016255">
    <property type="entry name" value="eIF3e_su6"/>
    <property type="match status" value="1"/>
</dbReference>
<dbReference type="SMART" id="SM00088">
    <property type="entry name" value="PINT"/>
    <property type="match status" value="1"/>
</dbReference>
<dbReference type="SMART" id="SM01186">
    <property type="entry name" value="eIF3_N"/>
    <property type="match status" value="1"/>
</dbReference>
<comment type="subunit">
    <text evidence="4 5">Component of the eukaryotic translation initiation factor 3 (eIF-3) complex.</text>
</comment>
<organism evidence="7 8">
    <name type="scientific">Dreissena polymorpha</name>
    <name type="common">Zebra mussel</name>
    <name type="synonym">Mytilus polymorpha</name>
    <dbReference type="NCBI Taxonomy" id="45954"/>
    <lineage>
        <taxon>Eukaryota</taxon>
        <taxon>Metazoa</taxon>
        <taxon>Spiralia</taxon>
        <taxon>Lophotrochozoa</taxon>
        <taxon>Mollusca</taxon>
        <taxon>Bivalvia</taxon>
        <taxon>Autobranchia</taxon>
        <taxon>Heteroconchia</taxon>
        <taxon>Euheterodonta</taxon>
        <taxon>Imparidentia</taxon>
        <taxon>Neoheterodontei</taxon>
        <taxon>Myida</taxon>
        <taxon>Dreissenoidea</taxon>
        <taxon>Dreissenidae</taxon>
        <taxon>Dreissena</taxon>
    </lineage>
</organism>
<sequence>MAEFDLTTRMGQYLDRHLVFPLLEFLSVKELYDEKEMLKGKLDLLSNTNMVDFAMDVHKTLYPDQEVPGGFIQKRTNVVGQLKSLQAETDMITKIFEDLEVMRQMQSSRDGRQLSDYLFKEHGFKAEMVDTLYNYAKFQYECGNYSAAAEFLYFVRILLPPNDRNYLNALWGKLASEILMQNWETALEDLNRLKEVIEANTFGSALLSLQQRTWLIHWSLFVFFNHPKGRDLIIDMFLYSQLYLNAIQTMCPHILRYLTTAVITNKSRRRAVLKDLVKVIQQESYTYKDPITEFVECLYVHFDFDGAQKKLRECESVLVNDFFLVACLDDFIENARLLIFETFCRIHECISITMLAEKLNMTSEDAERWIVNLIRNARLDAKIDSKLGHVVMGTQAVSPYQQVIEKTKNLAFRSQVLAMNIEKKLNAKSNEVPQWGAQE</sequence>
<dbReference type="PANTHER" id="PTHR10317">
    <property type="entry name" value="EUKARYOTIC TRANSLATION INITIATION FACTOR 3 SUBUNIT E"/>
    <property type="match status" value="1"/>
</dbReference>
<dbReference type="Pfam" id="PF21357">
    <property type="entry name" value="EIF3E_C"/>
    <property type="match status" value="1"/>
</dbReference>
<comment type="similarity">
    <text evidence="4 5">Belongs to the eIF-3 subunit E family.</text>
</comment>
<evidence type="ECO:0000256" key="2">
    <source>
        <dbReference type="ARBA" id="ARBA00022540"/>
    </source>
</evidence>
<evidence type="ECO:0000256" key="3">
    <source>
        <dbReference type="ARBA" id="ARBA00022917"/>
    </source>
</evidence>
<proteinExistence type="inferred from homology"/>
<dbReference type="PROSITE" id="PS50250">
    <property type="entry name" value="PCI"/>
    <property type="match status" value="1"/>
</dbReference>
<dbReference type="GO" id="GO:0016282">
    <property type="term" value="C:eukaryotic 43S preinitiation complex"/>
    <property type="evidence" value="ECO:0007669"/>
    <property type="project" value="UniProtKB-UniRule"/>
</dbReference>
<comment type="function">
    <text evidence="4">Component of the eukaryotic translation initiation factor 3 (eIF-3) complex, which is involved in protein synthesis of a specialized repertoire of mRNAs and, together with other initiation factors, stimulates binding of mRNA and methionyl-tRNAi to the 40S ribosome. The eIF-3 complex specifically targets and initiates translation of a subset of mRNAs involved in cell proliferation.</text>
</comment>
<dbReference type="GO" id="GO:0033290">
    <property type="term" value="C:eukaryotic 48S preinitiation complex"/>
    <property type="evidence" value="ECO:0007669"/>
    <property type="project" value="UniProtKB-UniRule"/>
</dbReference>
<dbReference type="Pfam" id="PF01399">
    <property type="entry name" value="PCI"/>
    <property type="match status" value="1"/>
</dbReference>
<dbReference type="InterPro" id="IPR036390">
    <property type="entry name" value="WH_DNA-bd_sf"/>
</dbReference>
<keyword evidence="3 4" id="KW-0648">Protein biosynthesis</keyword>
<comment type="subcellular location">
    <subcellularLocation>
        <location evidence="4 5">Cytoplasm</location>
    </subcellularLocation>
</comment>
<dbReference type="GO" id="GO:0071540">
    <property type="term" value="C:eukaryotic translation initiation factor 3 complex, eIF3e"/>
    <property type="evidence" value="ECO:0007669"/>
    <property type="project" value="UniProtKB-UniRule"/>
</dbReference>
<dbReference type="CDD" id="cd21378">
    <property type="entry name" value="eIF3E"/>
    <property type="match status" value="1"/>
</dbReference>
<evidence type="ECO:0000256" key="5">
    <source>
        <dbReference type="PIRNR" id="PIRNR016255"/>
    </source>
</evidence>
<dbReference type="Pfam" id="PF09440">
    <property type="entry name" value="eIF3_N"/>
    <property type="match status" value="1"/>
</dbReference>
<feature type="domain" description="PCI" evidence="6">
    <location>
        <begin position="222"/>
        <end position="397"/>
    </location>
</feature>